<sequence length="71" mass="7813">MTLPDNYLLSSLRTNGMHDLISFKLHGNAHQMIDDSRFSPIAGSCGALKTDEHRNETNTGMSGTLAHLRSK</sequence>
<name>A0A2H3J1W2_WOLCO</name>
<evidence type="ECO:0000313" key="3">
    <source>
        <dbReference type="Proteomes" id="UP000218811"/>
    </source>
</evidence>
<accession>A0A2H3J1W2</accession>
<reference evidence="2 3" key="1">
    <citation type="journal article" date="2012" name="Science">
        <title>The Paleozoic origin of enzymatic lignin decomposition reconstructed from 31 fungal genomes.</title>
        <authorList>
            <person name="Floudas D."/>
            <person name="Binder M."/>
            <person name="Riley R."/>
            <person name="Barry K."/>
            <person name="Blanchette R.A."/>
            <person name="Henrissat B."/>
            <person name="Martinez A.T."/>
            <person name="Otillar R."/>
            <person name="Spatafora J.W."/>
            <person name="Yadav J.S."/>
            <person name="Aerts A."/>
            <person name="Benoit I."/>
            <person name="Boyd A."/>
            <person name="Carlson A."/>
            <person name="Copeland A."/>
            <person name="Coutinho P.M."/>
            <person name="de Vries R.P."/>
            <person name="Ferreira P."/>
            <person name="Findley K."/>
            <person name="Foster B."/>
            <person name="Gaskell J."/>
            <person name="Glotzer D."/>
            <person name="Gorecki P."/>
            <person name="Heitman J."/>
            <person name="Hesse C."/>
            <person name="Hori C."/>
            <person name="Igarashi K."/>
            <person name="Jurgens J.A."/>
            <person name="Kallen N."/>
            <person name="Kersten P."/>
            <person name="Kohler A."/>
            <person name="Kuees U."/>
            <person name="Kumar T.K.A."/>
            <person name="Kuo A."/>
            <person name="LaButti K."/>
            <person name="Larrondo L.F."/>
            <person name="Lindquist E."/>
            <person name="Ling A."/>
            <person name="Lombard V."/>
            <person name="Lucas S."/>
            <person name="Lundell T."/>
            <person name="Martin R."/>
            <person name="McLaughlin D.J."/>
            <person name="Morgenstern I."/>
            <person name="Morin E."/>
            <person name="Murat C."/>
            <person name="Nagy L.G."/>
            <person name="Nolan M."/>
            <person name="Ohm R.A."/>
            <person name="Patyshakuliyeva A."/>
            <person name="Rokas A."/>
            <person name="Ruiz-Duenas F.J."/>
            <person name="Sabat G."/>
            <person name="Salamov A."/>
            <person name="Samejima M."/>
            <person name="Schmutz J."/>
            <person name="Slot J.C."/>
            <person name="St John F."/>
            <person name="Stenlid J."/>
            <person name="Sun H."/>
            <person name="Sun S."/>
            <person name="Syed K."/>
            <person name="Tsang A."/>
            <person name="Wiebenga A."/>
            <person name="Young D."/>
            <person name="Pisabarro A."/>
            <person name="Eastwood D.C."/>
            <person name="Martin F."/>
            <person name="Cullen D."/>
            <person name="Grigoriev I.V."/>
            <person name="Hibbett D.S."/>
        </authorList>
    </citation>
    <scope>NUCLEOTIDE SEQUENCE [LARGE SCALE GENOMIC DNA]</scope>
    <source>
        <strain evidence="2 3">MD-104</strain>
    </source>
</reference>
<organism evidence="2 3">
    <name type="scientific">Wolfiporia cocos (strain MD-104)</name>
    <name type="common">Brown rot fungus</name>
    <dbReference type="NCBI Taxonomy" id="742152"/>
    <lineage>
        <taxon>Eukaryota</taxon>
        <taxon>Fungi</taxon>
        <taxon>Dikarya</taxon>
        <taxon>Basidiomycota</taxon>
        <taxon>Agaricomycotina</taxon>
        <taxon>Agaricomycetes</taxon>
        <taxon>Polyporales</taxon>
        <taxon>Phaeolaceae</taxon>
        <taxon>Wolfiporia</taxon>
    </lineage>
</organism>
<keyword evidence="3" id="KW-1185">Reference proteome</keyword>
<evidence type="ECO:0000313" key="2">
    <source>
        <dbReference type="EMBL" id="PCH35971.1"/>
    </source>
</evidence>
<evidence type="ECO:0000256" key="1">
    <source>
        <dbReference type="SAM" id="MobiDB-lite"/>
    </source>
</evidence>
<feature type="region of interest" description="Disordered" evidence="1">
    <location>
        <begin position="51"/>
        <end position="71"/>
    </location>
</feature>
<protein>
    <submittedName>
        <fullName evidence="2">Uncharacterized protein</fullName>
    </submittedName>
</protein>
<gene>
    <name evidence="2" type="ORF">WOLCODRAFT_28246</name>
</gene>
<dbReference type="Proteomes" id="UP000218811">
    <property type="component" value="Unassembled WGS sequence"/>
</dbReference>
<proteinExistence type="predicted"/>
<dbReference type="AlphaFoldDB" id="A0A2H3J1W2"/>
<dbReference type="EMBL" id="KB467865">
    <property type="protein sequence ID" value="PCH35971.1"/>
    <property type="molecule type" value="Genomic_DNA"/>
</dbReference>